<feature type="domain" description="ABC transporter" evidence="5">
    <location>
        <begin position="4"/>
        <end position="224"/>
    </location>
</feature>
<keyword evidence="7" id="KW-1185">Reference proteome</keyword>
<dbReference type="GO" id="GO:0016887">
    <property type="term" value="F:ATP hydrolysis activity"/>
    <property type="evidence" value="ECO:0007669"/>
    <property type="project" value="InterPro"/>
</dbReference>
<evidence type="ECO:0000313" key="6">
    <source>
        <dbReference type="EMBL" id="PXA05428.1"/>
    </source>
</evidence>
<dbReference type="Pfam" id="PF00005">
    <property type="entry name" value="ABC_tran"/>
    <property type="match status" value="1"/>
</dbReference>
<accession>A0A317ZNH7</accession>
<name>A0A317ZNH7_9BACT</name>
<dbReference type="GO" id="GO:0022857">
    <property type="term" value="F:transmembrane transporter activity"/>
    <property type="evidence" value="ECO:0007669"/>
    <property type="project" value="TreeGrafter"/>
</dbReference>
<dbReference type="InterPro" id="IPR003593">
    <property type="entry name" value="AAA+_ATPase"/>
</dbReference>
<dbReference type="Proteomes" id="UP000247099">
    <property type="component" value="Unassembled WGS sequence"/>
</dbReference>
<dbReference type="RefSeq" id="WP_110129508.1">
    <property type="nucleotide sequence ID" value="NZ_QHJQ01000001.1"/>
</dbReference>
<dbReference type="InParanoid" id="A0A317ZNH7"/>
<dbReference type="CDD" id="cd03255">
    <property type="entry name" value="ABC_MJ0796_LolCDE_FtsE"/>
    <property type="match status" value="1"/>
</dbReference>
<dbReference type="Gene3D" id="3.40.50.300">
    <property type="entry name" value="P-loop containing nucleotide triphosphate hydrolases"/>
    <property type="match status" value="1"/>
</dbReference>
<evidence type="ECO:0000313" key="7">
    <source>
        <dbReference type="Proteomes" id="UP000247099"/>
    </source>
</evidence>
<dbReference type="AlphaFoldDB" id="A0A317ZNH7"/>
<dbReference type="InterPro" id="IPR027417">
    <property type="entry name" value="P-loop_NTPase"/>
</dbReference>
<dbReference type="PANTHER" id="PTHR24220">
    <property type="entry name" value="IMPORT ATP-BINDING PROTEIN"/>
    <property type="match status" value="1"/>
</dbReference>
<evidence type="ECO:0000256" key="4">
    <source>
        <dbReference type="ARBA" id="ARBA00038388"/>
    </source>
</evidence>
<dbReference type="InterPro" id="IPR017871">
    <property type="entry name" value="ABC_transporter-like_CS"/>
</dbReference>
<proteinExistence type="inferred from homology"/>
<dbReference type="PROSITE" id="PS00211">
    <property type="entry name" value="ABC_TRANSPORTER_1"/>
    <property type="match status" value="1"/>
</dbReference>
<keyword evidence="2" id="KW-0547">Nucleotide-binding</keyword>
<dbReference type="GO" id="GO:0005886">
    <property type="term" value="C:plasma membrane"/>
    <property type="evidence" value="ECO:0007669"/>
    <property type="project" value="TreeGrafter"/>
</dbReference>
<dbReference type="InterPro" id="IPR003439">
    <property type="entry name" value="ABC_transporter-like_ATP-bd"/>
</dbReference>
<evidence type="ECO:0000256" key="2">
    <source>
        <dbReference type="ARBA" id="ARBA00022741"/>
    </source>
</evidence>
<organism evidence="6 7">
    <name type="scientific">Coraliomargarita sinensis</name>
    <dbReference type="NCBI Taxonomy" id="2174842"/>
    <lineage>
        <taxon>Bacteria</taxon>
        <taxon>Pseudomonadati</taxon>
        <taxon>Verrucomicrobiota</taxon>
        <taxon>Opitutia</taxon>
        <taxon>Puniceicoccales</taxon>
        <taxon>Coraliomargaritaceae</taxon>
        <taxon>Coraliomargarita</taxon>
    </lineage>
</organism>
<dbReference type="SUPFAM" id="SSF52540">
    <property type="entry name" value="P-loop containing nucleoside triphosphate hydrolases"/>
    <property type="match status" value="1"/>
</dbReference>
<comment type="similarity">
    <text evidence="4">Belongs to the ABC transporter superfamily. Macrolide exporter (TC 3.A.1.122) family.</text>
</comment>
<evidence type="ECO:0000256" key="3">
    <source>
        <dbReference type="ARBA" id="ARBA00022840"/>
    </source>
</evidence>
<keyword evidence="3" id="KW-0067">ATP-binding</keyword>
<evidence type="ECO:0000256" key="1">
    <source>
        <dbReference type="ARBA" id="ARBA00022448"/>
    </source>
</evidence>
<dbReference type="InterPro" id="IPR017911">
    <property type="entry name" value="MacB-like_ATP-bd"/>
</dbReference>
<dbReference type="PROSITE" id="PS50893">
    <property type="entry name" value="ABC_TRANSPORTER_2"/>
    <property type="match status" value="1"/>
</dbReference>
<comment type="caution">
    <text evidence="6">The sequence shown here is derived from an EMBL/GenBank/DDBJ whole genome shotgun (WGS) entry which is preliminary data.</text>
</comment>
<protein>
    <recommendedName>
        <fullName evidence="5">ABC transporter domain-containing protein</fullName>
    </recommendedName>
</protein>
<dbReference type="InterPro" id="IPR015854">
    <property type="entry name" value="ABC_transpr_LolD-like"/>
</dbReference>
<dbReference type="OrthoDB" id="9802264at2"/>
<dbReference type="EMBL" id="QHJQ01000001">
    <property type="protein sequence ID" value="PXA05428.1"/>
    <property type="molecule type" value="Genomic_DNA"/>
</dbReference>
<keyword evidence="1" id="KW-0813">Transport</keyword>
<gene>
    <name evidence="6" type="ORF">DDZ13_00745</name>
</gene>
<evidence type="ECO:0000259" key="5">
    <source>
        <dbReference type="PROSITE" id="PS50893"/>
    </source>
</evidence>
<dbReference type="PANTHER" id="PTHR24220:SF86">
    <property type="entry name" value="ABC TRANSPORTER ABCH.1"/>
    <property type="match status" value="1"/>
</dbReference>
<dbReference type="GO" id="GO:0005524">
    <property type="term" value="F:ATP binding"/>
    <property type="evidence" value="ECO:0007669"/>
    <property type="project" value="UniProtKB-KW"/>
</dbReference>
<reference evidence="6 7" key="1">
    <citation type="submission" date="2018-05" db="EMBL/GenBank/DDBJ databases">
        <title>Coraliomargarita sinensis sp. nov., isolated from a marine solar saltern.</title>
        <authorList>
            <person name="Zhou L.Y."/>
        </authorList>
    </citation>
    <scope>NUCLEOTIDE SEQUENCE [LARGE SCALE GENOMIC DNA]</scope>
    <source>
        <strain evidence="6 7">WN38</strain>
    </source>
</reference>
<dbReference type="GO" id="GO:0098796">
    <property type="term" value="C:membrane protein complex"/>
    <property type="evidence" value="ECO:0007669"/>
    <property type="project" value="UniProtKB-ARBA"/>
</dbReference>
<sequence length="224" mass="24010">MPLVELQGVNKRYQFGRLTVKALQDVGLEIEKGEFVALSGPSGSGKSTLCHILGALDRADSGQVLLNGIDMAALDDDAKADFRNQSIGFVFQQFNLVPVLSALENVLLPLQFGATVGRDSQQKAWKLLESMGLADHSSHRPDKLSGGQQQRVAIARALVTDPAIVIADEPTANLDSTNAQLIVDTLRTLNRESGTTVVFSSHDMGLVKQADRAIHLADGRIAPS</sequence>
<dbReference type="SMART" id="SM00382">
    <property type="entry name" value="AAA"/>
    <property type="match status" value="1"/>
</dbReference>
<dbReference type="FunFam" id="3.40.50.300:FF:000032">
    <property type="entry name" value="Export ABC transporter ATP-binding protein"/>
    <property type="match status" value="1"/>
</dbReference>